<evidence type="ECO:0000313" key="2">
    <source>
        <dbReference type="EMBL" id="KKF39010.1"/>
    </source>
</evidence>
<reference evidence="2 3" key="1">
    <citation type="journal article" date="2015" name="Genome Announc.">
        <title>Draft genome sequence of a Halorubrum H3 strain isolated from the burlinskoye salt lake (Altai Krai, Russia).</title>
        <authorList>
            <person name="Rozanov A.S."/>
            <person name="Bryanskaya A.V."/>
            <person name="Malup T.K."/>
            <person name="Kotenko A.V."/>
            <person name="Peltek S.E."/>
        </authorList>
    </citation>
    <scope>NUCLEOTIDE SEQUENCE [LARGE SCALE GENOMIC DNA]</scope>
    <source>
        <strain evidence="2 3">H3</strain>
    </source>
</reference>
<feature type="compositionally biased region" description="Basic and acidic residues" evidence="1">
    <location>
        <begin position="28"/>
        <end position="37"/>
    </location>
</feature>
<gene>
    <name evidence="2" type="ORF">FK85_31970</name>
</gene>
<dbReference type="EMBL" id="JNFH02000163">
    <property type="protein sequence ID" value="KKF39010.1"/>
    <property type="molecule type" value="Genomic_DNA"/>
</dbReference>
<comment type="caution">
    <text evidence="2">The sequence shown here is derived from an EMBL/GenBank/DDBJ whole genome shotgun (WGS) entry which is preliminary data.</text>
</comment>
<organism evidence="2 3">
    <name type="scientific">Halorubrum saccharovorum</name>
    <dbReference type="NCBI Taxonomy" id="2248"/>
    <lineage>
        <taxon>Archaea</taxon>
        <taxon>Methanobacteriati</taxon>
        <taxon>Methanobacteriota</taxon>
        <taxon>Stenosarchaea group</taxon>
        <taxon>Halobacteria</taxon>
        <taxon>Halobacteriales</taxon>
        <taxon>Haloferacaceae</taxon>
        <taxon>Halorubrum</taxon>
    </lineage>
</organism>
<accession>A0A0F8AX02</accession>
<protein>
    <submittedName>
        <fullName evidence="2">Uncharacterized protein</fullName>
    </submittedName>
</protein>
<evidence type="ECO:0000256" key="1">
    <source>
        <dbReference type="SAM" id="MobiDB-lite"/>
    </source>
</evidence>
<feature type="compositionally biased region" description="Basic and acidic residues" evidence="1">
    <location>
        <begin position="1"/>
        <end position="12"/>
    </location>
</feature>
<name>A0A0F8AX02_9EURY</name>
<evidence type="ECO:0000313" key="3">
    <source>
        <dbReference type="Proteomes" id="UP000053331"/>
    </source>
</evidence>
<sequence>MACAGERPEGANREGPSVPLAAGGEAAGDARTRESARRLKAPRRRGWGGVRLRCCAGAVLCGWDSKGQPTRRAQAM</sequence>
<feature type="region of interest" description="Disordered" evidence="1">
    <location>
        <begin position="1"/>
        <end position="44"/>
    </location>
</feature>
<dbReference type="Proteomes" id="UP000053331">
    <property type="component" value="Unassembled WGS sequence"/>
</dbReference>
<keyword evidence="3" id="KW-1185">Reference proteome</keyword>
<proteinExistence type="predicted"/>
<dbReference type="AlphaFoldDB" id="A0A0F8AX02"/>